<protein>
    <submittedName>
        <fullName evidence="1">Uncharacterized protein</fullName>
    </submittedName>
</protein>
<dbReference type="EMBL" id="BMND01000007">
    <property type="protein sequence ID" value="GGN42906.1"/>
    <property type="molecule type" value="Genomic_DNA"/>
</dbReference>
<dbReference type="Proteomes" id="UP000600080">
    <property type="component" value="Unassembled WGS sequence"/>
</dbReference>
<accession>A0ABQ2JDS8</accession>
<reference evidence="2" key="1">
    <citation type="journal article" date="2019" name="Int. J. Syst. Evol. Microbiol.">
        <title>The Global Catalogue of Microorganisms (GCM) 10K type strain sequencing project: providing services to taxonomists for standard genome sequencing and annotation.</title>
        <authorList>
            <consortium name="The Broad Institute Genomics Platform"/>
            <consortium name="The Broad Institute Genome Sequencing Center for Infectious Disease"/>
            <person name="Wu L."/>
            <person name="Ma J."/>
        </authorList>
    </citation>
    <scope>NUCLEOTIDE SEQUENCE [LARGE SCALE GENOMIC DNA]</scope>
    <source>
        <strain evidence="2">CGMCC 4.7323</strain>
    </source>
</reference>
<proteinExistence type="predicted"/>
<gene>
    <name evidence="1" type="ORF">GCM10012285_23750</name>
</gene>
<keyword evidence="2" id="KW-1185">Reference proteome</keyword>
<sequence>MRGCDSEIEGVFSKVGQHRAGANYVAGIPILGALVVAAHLEVGKSHGAALQDGISLGGKAEVGPTDSFLLSQGWQDCDADLSVGSHDLDEVGLFCWRIGVEPHLDAAGAGDDVGCCQNSPMATRCPDPWQPASSA</sequence>
<evidence type="ECO:0000313" key="2">
    <source>
        <dbReference type="Proteomes" id="UP000600080"/>
    </source>
</evidence>
<organism evidence="1 2">
    <name type="scientific">Streptomyces kronopolitis</name>
    <dbReference type="NCBI Taxonomy" id="1612435"/>
    <lineage>
        <taxon>Bacteria</taxon>
        <taxon>Bacillati</taxon>
        <taxon>Actinomycetota</taxon>
        <taxon>Actinomycetes</taxon>
        <taxon>Kitasatosporales</taxon>
        <taxon>Streptomycetaceae</taxon>
        <taxon>Streptomyces</taxon>
    </lineage>
</organism>
<name>A0ABQ2JDS8_9ACTN</name>
<evidence type="ECO:0000313" key="1">
    <source>
        <dbReference type="EMBL" id="GGN42906.1"/>
    </source>
</evidence>
<comment type="caution">
    <text evidence="1">The sequence shown here is derived from an EMBL/GenBank/DDBJ whole genome shotgun (WGS) entry which is preliminary data.</text>
</comment>